<proteinExistence type="inferred from homology"/>
<comment type="similarity">
    <text evidence="1 2">Belongs to the TIFY/JAZ family.</text>
</comment>
<dbReference type="SMART" id="SM00979">
    <property type="entry name" value="TIFY"/>
    <property type="match status" value="1"/>
</dbReference>
<dbReference type="Pfam" id="PF06200">
    <property type="entry name" value="tify"/>
    <property type="match status" value="1"/>
</dbReference>
<dbReference type="AlphaFoldDB" id="A0A9Q0FXV2"/>
<feature type="compositionally biased region" description="Polar residues" evidence="3">
    <location>
        <begin position="159"/>
        <end position="193"/>
    </location>
</feature>
<keyword evidence="2" id="KW-1184">Jasmonic acid signaling pathway</keyword>
<dbReference type="Pfam" id="PF09425">
    <property type="entry name" value="Jas_motif"/>
    <property type="match status" value="1"/>
</dbReference>
<name>A0A9Q0FXV2_9ROSI</name>
<dbReference type="GO" id="GO:0005634">
    <property type="term" value="C:nucleus"/>
    <property type="evidence" value="ECO:0007669"/>
    <property type="project" value="UniProtKB-SubCell"/>
</dbReference>
<dbReference type="EMBL" id="JAKUCV010003270">
    <property type="protein sequence ID" value="KAJ4839591.1"/>
    <property type="molecule type" value="Genomic_DNA"/>
</dbReference>
<dbReference type="InterPro" id="IPR018467">
    <property type="entry name" value="CCT_CS"/>
</dbReference>
<dbReference type="GO" id="GO:0031347">
    <property type="term" value="P:regulation of defense response"/>
    <property type="evidence" value="ECO:0007669"/>
    <property type="project" value="UniProtKB-UniRule"/>
</dbReference>
<gene>
    <name evidence="5" type="ORF">Tsubulata_020233</name>
</gene>
<evidence type="ECO:0000256" key="2">
    <source>
        <dbReference type="RuleBase" id="RU369065"/>
    </source>
</evidence>
<evidence type="ECO:0000256" key="3">
    <source>
        <dbReference type="SAM" id="MobiDB-lite"/>
    </source>
</evidence>
<evidence type="ECO:0000313" key="5">
    <source>
        <dbReference type="EMBL" id="KAJ4839591.1"/>
    </source>
</evidence>
<reference evidence="5" key="2">
    <citation type="journal article" date="2023" name="Plants (Basel)">
        <title>Annotation of the Turnera subulata (Passifloraceae) Draft Genome Reveals the S-Locus Evolved after the Divergence of Turneroideae from Passifloroideae in a Stepwise Manner.</title>
        <authorList>
            <person name="Henning P.M."/>
            <person name="Roalson E.H."/>
            <person name="Mir W."/>
            <person name="McCubbin A.G."/>
            <person name="Shore J.S."/>
        </authorList>
    </citation>
    <scope>NUCLEOTIDE SEQUENCE</scope>
    <source>
        <strain evidence="5">F60SS</strain>
    </source>
</reference>
<accession>A0A9Q0FXV2</accession>
<feature type="domain" description="Tify" evidence="4">
    <location>
        <begin position="123"/>
        <end position="158"/>
    </location>
</feature>
<dbReference type="OrthoDB" id="1937734at2759"/>
<comment type="domain">
    <text evidence="2">The jas domain is required for interaction with COI1.</text>
</comment>
<dbReference type="InterPro" id="IPR010399">
    <property type="entry name" value="Tify_dom"/>
</dbReference>
<dbReference type="GO" id="GO:2000022">
    <property type="term" value="P:regulation of jasmonic acid mediated signaling pathway"/>
    <property type="evidence" value="ECO:0007669"/>
    <property type="project" value="UniProtKB-UniRule"/>
</dbReference>
<dbReference type="PANTHER" id="PTHR33077">
    <property type="entry name" value="PROTEIN TIFY 4A-RELATED-RELATED"/>
    <property type="match status" value="1"/>
</dbReference>
<dbReference type="Proteomes" id="UP001141552">
    <property type="component" value="Unassembled WGS sequence"/>
</dbReference>
<comment type="caution">
    <text evidence="5">The sequence shown here is derived from an EMBL/GenBank/DDBJ whole genome shotgun (WGS) entry which is preliminary data.</text>
</comment>
<comment type="function">
    <text evidence="2">Repressor of jasmonate responses.</text>
</comment>
<organism evidence="5 6">
    <name type="scientific">Turnera subulata</name>
    <dbReference type="NCBI Taxonomy" id="218843"/>
    <lineage>
        <taxon>Eukaryota</taxon>
        <taxon>Viridiplantae</taxon>
        <taxon>Streptophyta</taxon>
        <taxon>Embryophyta</taxon>
        <taxon>Tracheophyta</taxon>
        <taxon>Spermatophyta</taxon>
        <taxon>Magnoliopsida</taxon>
        <taxon>eudicotyledons</taxon>
        <taxon>Gunneridae</taxon>
        <taxon>Pentapetalae</taxon>
        <taxon>rosids</taxon>
        <taxon>fabids</taxon>
        <taxon>Malpighiales</taxon>
        <taxon>Passifloraceae</taxon>
        <taxon>Turnera</taxon>
    </lineage>
</organism>
<reference evidence="5" key="1">
    <citation type="submission" date="2022-02" db="EMBL/GenBank/DDBJ databases">
        <authorList>
            <person name="Henning P.M."/>
            <person name="McCubbin A.G."/>
            <person name="Shore J.S."/>
        </authorList>
    </citation>
    <scope>NUCLEOTIDE SEQUENCE</scope>
    <source>
        <strain evidence="5">F60SS</strain>
        <tissue evidence="5">Leaves</tissue>
    </source>
</reference>
<evidence type="ECO:0000259" key="4">
    <source>
        <dbReference type="PROSITE" id="PS51320"/>
    </source>
</evidence>
<evidence type="ECO:0000256" key="1">
    <source>
        <dbReference type="ARBA" id="ARBA00008614"/>
    </source>
</evidence>
<dbReference type="PROSITE" id="PS51320">
    <property type="entry name" value="TIFY"/>
    <property type="match status" value="1"/>
</dbReference>
<keyword evidence="6" id="KW-1185">Reference proteome</keyword>
<evidence type="ECO:0000313" key="6">
    <source>
        <dbReference type="Proteomes" id="UP001141552"/>
    </source>
</evidence>
<feature type="region of interest" description="Disordered" evidence="3">
    <location>
        <begin position="159"/>
        <end position="207"/>
    </location>
</feature>
<comment type="subcellular location">
    <subcellularLocation>
        <location evidence="2">Nucleus</location>
    </subcellularLocation>
</comment>
<dbReference type="PANTHER" id="PTHR33077:SF52">
    <property type="entry name" value="PROTEIN TIFY 11D"/>
    <property type="match status" value="1"/>
</dbReference>
<keyword evidence="2" id="KW-0539">Nucleus</keyword>
<protein>
    <recommendedName>
        <fullName evidence="2">Protein TIFY</fullName>
    </recommendedName>
    <alternativeName>
        <fullName evidence="2">Jasmonate ZIM domain-containing protein</fullName>
    </alternativeName>
</protein>
<sequence length="258" mass="27948">MASLINYQRPGYKAQEKTSFAQTCNLLSQYLKERGSLGDISLGLNGKLEVKGAETARSSPATTLNLLPNMESLDDHQGLKQKTPPPPSIKSVDFLPQFVGFGPSSDPVQDTNMKADLRKSSTTEPETAPMTIFYGGKMIMFNDFPADKAKEIMALLGCKSNSDTSNGSPATPTTDRINATINSGAPDPNQGQKLVQGPPKASSNVPMARRASLHRFFAKRKERAAARAPYQMNDPLQAPRSVQAEIIISNASHLELKL</sequence>
<dbReference type="GO" id="GO:0009611">
    <property type="term" value="P:response to wounding"/>
    <property type="evidence" value="ECO:0007669"/>
    <property type="project" value="UniProtKB-UniRule"/>
</dbReference>
<dbReference type="InterPro" id="IPR040390">
    <property type="entry name" value="TIFY/JAZ"/>
</dbReference>